<protein>
    <submittedName>
        <fullName evidence="2">Uncharacterized protein</fullName>
    </submittedName>
</protein>
<evidence type="ECO:0000313" key="2">
    <source>
        <dbReference type="EMBL" id="CCH18211.1"/>
    </source>
</evidence>
<evidence type="ECO:0000313" key="3">
    <source>
        <dbReference type="Proteomes" id="UP000003448"/>
    </source>
</evidence>
<dbReference type="EMBL" id="CAIE01000025">
    <property type="protein sequence ID" value="CCH18211.1"/>
    <property type="molecule type" value="Genomic_DNA"/>
</dbReference>
<feature type="region of interest" description="Disordered" evidence="1">
    <location>
        <begin position="1"/>
        <end position="30"/>
    </location>
</feature>
<evidence type="ECO:0000256" key="1">
    <source>
        <dbReference type="SAM" id="MobiDB-lite"/>
    </source>
</evidence>
<dbReference type="Proteomes" id="UP000003448">
    <property type="component" value="Unassembled WGS sequence"/>
</dbReference>
<accession>I0L314</accession>
<proteinExistence type="predicted"/>
<sequence>MSALPGTPKALTGTPKALAGHDDAGLTSPT</sequence>
<dbReference type="AlphaFoldDB" id="I0L314"/>
<name>I0L314_9ACTN</name>
<organism evidence="2 3">
    <name type="scientific">Micromonospora lupini str. Lupac 08</name>
    <dbReference type="NCBI Taxonomy" id="1150864"/>
    <lineage>
        <taxon>Bacteria</taxon>
        <taxon>Bacillati</taxon>
        <taxon>Actinomycetota</taxon>
        <taxon>Actinomycetes</taxon>
        <taxon>Micromonosporales</taxon>
        <taxon>Micromonosporaceae</taxon>
        <taxon>Micromonospora</taxon>
    </lineage>
</organism>
<gene>
    <name evidence="2" type="ORF">MILUP08_43116</name>
</gene>
<keyword evidence="3" id="KW-1185">Reference proteome</keyword>
<reference evidence="3" key="1">
    <citation type="journal article" date="2012" name="J. Bacteriol.">
        <title>Genome Sequence of Micromonospora lupini Lupac 08, Isolated from Root Nodules of Lupinus angustifolius.</title>
        <authorList>
            <person name="Alonso-Vega P."/>
            <person name="Normand P."/>
            <person name="Bacigalupe R."/>
            <person name="Pujic P."/>
            <person name="Lajus A."/>
            <person name="Vallenet D."/>
            <person name="Carro L."/>
            <person name="Coll P."/>
            <person name="Trujillo M.E."/>
        </authorList>
    </citation>
    <scope>NUCLEOTIDE SEQUENCE [LARGE SCALE GENOMIC DNA]</scope>
    <source>
        <strain evidence="3">Lupac 08</strain>
    </source>
</reference>
<comment type="caution">
    <text evidence="2">The sequence shown here is derived from an EMBL/GenBank/DDBJ whole genome shotgun (WGS) entry which is preliminary data.</text>
</comment>